<dbReference type="EMBL" id="CM037154">
    <property type="protein sequence ID" value="KAH7860836.1"/>
    <property type="molecule type" value="Genomic_DNA"/>
</dbReference>
<proteinExistence type="predicted"/>
<sequence length="3020" mass="335796">MEESPSSTIWDGTITGIKFGLATRQEICTSSNSDFPISHASQLSNPFLGLPLESGKCESCGAGEPGKCEGHFGYIELPIPIYHPTHVSELKRLLSLLCLKCLKMKNRKFPNKNIGIFERALSTCCEEACQISINEGKTNDGACYLELKLPSKNFRDGSWNFLERYGYRYGDRPCRPLLPAEVMVMLKKLPDETRKKLAGKGYFPQDGYIIQCLPVPPNCLSVPDVSDGITVMSSDLSISVLKKVLKQVEIIKSSRSGTPTFESHEVEANDLQAAVAQYLDVRGTSKASRDVDTRFGISKEPNNSSTKAWLEKMKTLFIRKGSGFSSRSVITGDSYKGVHEIGLPFEIAQRITFEERVTQHNMQYLQRLVDEKLCLTYTDGLSTYSLREGSKGHTFLRPGQVVHRRIMDGDIVFINRPPTTHKHSLQALSVYVHDDHTVKINPLICGPLSADFDGDCVHLFYPQSLAAKAEVLELFSVEKQLLSSHNGNLNLQLATDALLSLKIMFKNYFLTRPAAQQLAMFVSNSLPHPALFKAYRSGPQWTAGQLLQTALPLCFDCSGDRYLVRKSNLLTIDFNRDVMQSIVSEIVSSIFSEKGPDEVLKFFNALQPFLMENLFSQGFSVGLEDFSIQRAVLEDIHNRIQEISPLLGSLHSTYNELIELQVEKHLRLLKIPVANFILRSSAIGYIIDSKSDSSITKVAQQIGFLGLQLSSRGKFYTRALVEDMSSLFKNKYPIHANYPSEEFGLVRSCLFHGLDPYQEMVHSISAREVIVRSSRGLTEPGTLFKNLMAILRDVVICYDGTVRNVCSNSIIQFEYGAKPEAKSSFAAGEPVGVLAATSMSNPAYKAVLDSSPSSNSSWEMMKEILLCSVNFKNNLSDRRVLLYLNDCDCGRKYCRENAAYLVKNQLKKVSLKDIGGEFLIEYNGQQTLHASSEFDPNLICHVHLKKELFLDLNISMQEICEKCQGTVDSFRKKKKVGHLFKRISLSVSEDCSFGQPCHIGMPCLKLFWQGTSEHLEMTSHILADIICPALLETIIKGDPRSEKGELALDVVLEKEAVKQSGDAWRIVLDSCLPVIHLIDTSRSIPHAIKQVQELLGISCAFEQAVQRLSTSVSMVAKGVLKEHLILLANSMTCAGSMVGFNSGGIKALSRSLNVQVPFTEATLFTPKKCFERAAEKCHFDSLASIVASCSWGKQVSVGTGSRFDVLWDTRGVEMNEQDGIDVYQFLHLVRSSSRQGETSSACLGAELDYLEMENDIEEWAMSPERSSEKAIFEDSSEFPDDLEPSKEWTMQSTNWDSGPTGSKPNGWSSWGADAVQTEDIPLSGQQDLEQEDSLANSWKSNQNNDGSGGRDWGQRGAEKTVSKPSGLSSWGTNKVQKDDVPSTAVQETEQEAQKDDSSDGRDWLAAKKQDSGASTTVSKQSGWSSWGADTAQKEDNVSAVKQSGWSSRGAWGADTAQKEDNVSAVKQSGWSSRGADTAQKEDNVSAVKQSGWSSRGADTAQKEDNVSAVKQSGWSSRGADTAQKEDNVSAVKQSGWSSWGADTAQKEDNVSAVKSKQSPFKSWTPIQNDEAGAGTFPNSGPDNTASKPKAWSTWGADTAKADDNNEKQEESSVKSWSSSKSPDNKWTSGANGRNEDSNQSANNGGWDSANIGGGNERGQIQWGHGKRSFGKREHPGNSNARDSSNAGEWRNKPTVSLTATRQRLDMFTSEEQDILLEIEQIMQSIRRIMHQTGYKDGDPLPADDQSFVVDSVFTHHPDKATKMGAGIDHVMVSKHSSFQESRCFYIVSVDGRKEDFSYLKCLENFIKGKYPDRAEDFIGKYFRKNRSQNRERSSGPVVEGSGGGWKSGQSPVVEASGGGWKSGQSPVVEASGSGWNSGEASGGWNSGQSPVVEAAGGWNTGQSPVVEAAGGWNSGQSVAPEEAASEGSNRRGFLCNRPHIYPKSSCFGLLWLLWPVNLFSLQVMVIRRGKIHPLLNGGREMHMFLCTAMTQLKDLLDTAFWVKGLPFVKSLSGYWKFVLAPNPAHVPLSFYDSTFEDSAWETLPVPSNWQLHGFDRPIYTNIVFPFPLNPPHVPEDNPTGCYRTYFYLPKEWEGRRIFLHFEAVDSAFHAWINGVPVGYSQDSRLPAEFEITDSCHPCGSQKENVLAVQVYRWSDGSYLEDQDHWWLSGIYRDVLLLSKPKIFISDYFFTSNLGQNFSYADLQVEVKIDNSWETSAENFTIEAALYDNGNWYDSDGDVDLLSSNVAHLEIIPSTGPRGFTGYRLVGQLSMPKLWSAEQPNLYTLVVILKDASGHVIDCESSQVGIRQISKAPKQLLVNGHPVMIRGVNRHEHHPRIGKTSLEPCMVKDLILMKQNNINAVRNSHYPQHRRWYELCDLFGMYMIDEANIETHGFDLSGNVKHPTLEPLWFSSMMDRVVGMVERDKNHACIITWSLGNESSYGPNHAALAGWIRGQDPSRLVHYEGGGARTTSTDIVCPMYMRIWDIVKIAKDPSETRPLILCEYSHAMGNSNGNINEYWEAIDGTFGLQGGFIWEWVDQGLLKDAADGSKHWAYGGDFGDTPNDLNFCLNGLTWPDRTPHPALHEVKYVYQPIKISFKEGIMKITNTYFFETTKALEFIWAVHGDGCELGSGILSLPPIEPMSSYDINWKSVPWYSLWDSSAAAENFLTVDVKLLQSTRWVESGHVISSTQVQLPAKREFVPHVIKTNGITMHSEITGDTLTVSQQNNWEIKFDIQTGVFESWKVKGFLVMQKGIFPCFWRAPTDNDKGGGDASYFSKWKAAGLDNLVFLNKRCSIESMTDRLVKIAVISLGMPKAENTSNILFEVNMTYSIHGSGDVIIEYNMNPSGDIPPLPRVGLEFHLNKSMDWIKWYGRGPFECYPDRKAAAHVGVYEQKVSDMHVPYIVPGECSGRADVRWVTFQNEKGTGIYASMYDGSPPMQMNASYYSTAELDRATHNEQLVRGDDIEVHLDHKHMGLGGDDSWSPSVHDKYLVPALPYSFCVRLSPITGATSSQEIYKSQL</sequence>
<protein>
    <submittedName>
        <fullName evidence="1">Uncharacterized protein</fullName>
    </submittedName>
</protein>
<reference evidence="1 2" key="1">
    <citation type="journal article" date="2021" name="Hortic Res">
        <title>High-quality reference genome and annotation aids understanding of berry development for evergreen blueberry (Vaccinium darrowii).</title>
        <authorList>
            <person name="Yu J."/>
            <person name="Hulse-Kemp A.M."/>
            <person name="Babiker E."/>
            <person name="Staton M."/>
        </authorList>
    </citation>
    <scope>NUCLEOTIDE SEQUENCE [LARGE SCALE GENOMIC DNA]</scope>
    <source>
        <strain evidence="2">cv. NJ 8807/NJ 8810</strain>
        <tissue evidence="1">Young leaf</tissue>
    </source>
</reference>
<evidence type="ECO:0000313" key="2">
    <source>
        <dbReference type="Proteomes" id="UP000828048"/>
    </source>
</evidence>
<gene>
    <name evidence="1" type="ORF">Vadar_018580</name>
</gene>
<evidence type="ECO:0000313" key="1">
    <source>
        <dbReference type="EMBL" id="KAH7860836.1"/>
    </source>
</evidence>
<dbReference type="Proteomes" id="UP000828048">
    <property type="component" value="Chromosome 4"/>
</dbReference>
<comment type="caution">
    <text evidence="1">The sequence shown here is derived from an EMBL/GenBank/DDBJ whole genome shotgun (WGS) entry which is preliminary data.</text>
</comment>
<accession>A0ACB7Z626</accession>
<organism evidence="1 2">
    <name type="scientific">Vaccinium darrowii</name>
    <dbReference type="NCBI Taxonomy" id="229202"/>
    <lineage>
        <taxon>Eukaryota</taxon>
        <taxon>Viridiplantae</taxon>
        <taxon>Streptophyta</taxon>
        <taxon>Embryophyta</taxon>
        <taxon>Tracheophyta</taxon>
        <taxon>Spermatophyta</taxon>
        <taxon>Magnoliopsida</taxon>
        <taxon>eudicotyledons</taxon>
        <taxon>Gunneridae</taxon>
        <taxon>Pentapetalae</taxon>
        <taxon>asterids</taxon>
        <taxon>Ericales</taxon>
        <taxon>Ericaceae</taxon>
        <taxon>Vaccinioideae</taxon>
        <taxon>Vaccinieae</taxon>
        <taxon>Vaccinium</taxon>
    </lineage>
</organism>
<name>A0ACB7Z626_9ERIC</name>
<keyword evidence="2" id="KW-1185">Reference proteome</keyword>